<proteinExistence type="predicted"/>
<feature type="region of interest" description="Disordered" evidence="1">
    <location>
        <begin position="1"/>
        <end position="26"/>
    </location>
</feature>
<dbReference type="Proteomes" id="UP000239757">
    <property type="component" value="Unassembled WGS sequence"/>
</dbReference>
<evidence type="ECO:0000313" key="2">
    <source>
        <dbReference type="EMBL" id="PPS06676.1"/>
    </source>
</evidence>
<protein>
    <submittedName>
        <fullName evidence="2">Uncharacterized protein</fullName>
    </submittedName>
</protein>
<feature type="region of interest" description="Disordered" evidence="1">
    <location>
        <begin position="185"/>
        <end position="205"/>
    </location>
</feature>
<name>A0A2P5XTT5_GOSBA</name>
<sequence>MVTLQACNSGITSNIEGNSPNQSTKTDNMTLQKLSFKEVHEPCSKNDRGHIYEERRLRIEELDEWRAHKPRTHDKLKLCQNKLDTSSNQLKVGDKVLLDAADPHIVTTTPNEEIPLTNTRPGTWACLKPWPNRGRDTTVRYGHVKAGHDFSKTRDAINPHGRATWLWYRLAQSTEEEAYEDILEDVPPQHKDPPTQPPPPSRPIHAAASYANISERLTRFEQQCFQ</sequence>
<dbReference type="AlphaFoldDB" id="A0A2P5XTT5"/>
<dbReference type="EMBL" id="KZ664249">
    <property type="protein sequence ID" value="PPS06676.1"/>
    <property type="molecule type" value="Genomic_DNA"/>
</dbReference>
<accession>A0A2P5XTT5</accession>
<evidence type="ECO:0000256" key="1">
    <source>
        <dbReference type="SAM" id="MobiDB-lite"/>
    </source>
</evidence>
<evidence type="ECO:0000313" key="3">
    <source>
        <dbReference type="Proteomes" id="UP000239757"/>
    </source>
</evidence>
<gene>
    <name evidence="2" type="ORF">GOBAR_AA13967</name>
</gene>
<reference evidence="2 3" key="1">
    <citation type="submission" date="2015-01" db="EMBL/GenBank/DDBJ databases">
        <title>Genome of allotetraploid Gossypium barbadense reveals genomic plasticity and fiber elongation in cotton evolution.</title>
        <authorList>
            <person name="Chen X."/>
            <person name="Liu X."/>
            <person name="Zhao B."/>
            <person name="Zheng H."/>
            <person name="Hu Y."/>
            <person name="Lu G."/>
            <person name="Yang C."/>
            <person name="Chen J."/>
            <person name="Shan C."/>
            <person name="Zhang L."/>
            <person name="Zhou Y."/>
            <person name="Wang L."/>
            <person name="Guo W."/>
            <person name="Bai Y."/>
            <person name="Ruan J."/>
            <person name="Shangguan X."/>
            <person name="Mao Y."/>
            <person name="Jiang J."/>
            <person name="Zhu Y."/>
            <person name="Lei J."/>
            <person name="Kang H."/>
            <person name="Chen S."/>
            <person name="He X."/>
            <person name="Wang R."/>
            <person name="Wang Y."/>
            <person name="Chen J."/>
            <person name="Wang L."/>
            <person name="Yu S."/>
            <person name="Wang B."/>
            <person name="Wei J."/>
            <person name="Song S."/>
            <person name="Lu X."/>
            <person name="Gao Z."/>
            <person name="Gu W."/>
            <person name="Deng X."/>
            <person name="Ma D."/>
            <person name="Wang S."/>
            <person name="Liang W."/>
            <person name="Fang L."/>
            <person name="Cai C."/>
            <person name="Zhu X."/>
            <person name="Zhou B."/>
            <person name="Zhang Y."/>
            <person name="Chen Z."/>
            <person name="Xu S."/>
            <person name="Zhu R."/>
            <person name="Wang S."/>
            <person name="Zhang T."/>
            <person name="Zhao G."/>
        </authorList>
    </citation>
    <scope>NUCLEOTIDE SEQUENCE [LARGE SCALE GENOMIC DNA]</scope>
    <source>
        <strain evidence="3">cv. Xinhai21</strain>
        <tissue evidence="2">Leaf</tissue>
    </source>
</reference>
<organism evidence="2 3">
    <name type="scientific">Gossypium barbadense</name>
    <name type="common">Sea Island cotton</name>
    <name type="synonym">Hibiscus barbadensis</name>
    <dbReference type="NCBI Taxonomy" id="3634"/>
    <lineage>
        <taxon>Eukaryota</taxon>
        <taxon>Viridiplantae</taxon>
        <taxon>Streptophyta</taxon>
        <taxon>Embryophyta</taxon>
        <taxon>Tracheophyta</taxon>
        <taxon>Spermatophyta</taxon>
        <taxon>Magnoliopsida</taxon>
        <taxon>eudicotyledons</taxon>
        <taxon>Gunneridae</taxon>
        <taxon>Pentapetalae</taxon>
        <taxon>rosids</taxon>
        <taxon>malvids</taxon>
        <taxon>Malvales</taxon>
        <taxon>Malvaceae</taxon>
        <taxon>Malvoideae</taxon>
        <taxon>Gossypium</taxon>
    </lineage>
</organism>